<dbReference type="Pfam" id="PF11196">
    <property type="entry name" value="DUF2834"/>
    <property type="match status" value="1"/>
</dbReference>
<evidence type="ECO:0000256" key="1">
    <source>
        <dbReference type="SAM" id="Phobius"/>
    </source>
</evidence>
<sequence length="121" mass="13121">MTRARDPWPPLAIAFLVLALAGLVATFVLNVWAVVQMRDFLGDLVSSGPAVSSITVDLLVVAIAACVVIVVEGRRLGMKRWWLYILLSGITAIAFTFPLFLAMRERRLAARRAAGASAPLE</sequence>
<feature type="transmembrane region" description="Helical" evidence="1">
    <location>
        <begin position="82"/>
        <end position="102"/>
    </location>
</feature>
<reference evidence="2 3" key="1">
    <citation type="submission" date="2023-06" db="EMBL/GenBank/DDBJ databases">
        <title>Rock-solubilizing bacteria, Microbacterium invictum, promotes re-establishment of vegetation in rocky wasteland by accelerating rock bio-weathering and reshaping soil bacterial community.</title>
        <authorList>
            <person name="Liu C."/>
        </authorList>
    </citation>
    <scope>NUCLEOTIDE SEQUENCE [LARGE SCALE GENOMIC DNA]</scope>
    <source>
        <strain evidence="2 3">X-18</strain>
    </source>
</reference>
<evidence type="ECO:0000313" key="3">
    <source>
        <dbReference type="Proteomes" id="UP001324533"/>
    </source>
</evidence>
<feature type="transmembrane region" description="Helical" evidence="1">
    <location>
        <begin position="47"/>
        <end position="70"/>
    </location>
</feature>
<feature type="transmembrane region" description="Helical" evidence="1">
    <location>
        <begin position="12"/>
        <end position="35"/>
    </location>
</feature>
<dbReference type="EMBL" id="CP139779">
    <property type="protein sequence ID" value="WQB71440.1"/>
    <property type="molecule type" value="Genomic_DNA"/>
</dbReference>
<keyword evidence="1" id="KW-0472">Membrane</keyword>
<name>A0ABZ0VCT1_9MICO</name>
<accession>A0ABZ0VCT1</accession>
<dbReference type="InterPro" id="IPR021362">
    <property type="entry name" value="DUF2834"/>
</dbReference>
<keyword evidence="1" id="KW-0812">Transmembrane</keyword>
<evidence type="ECO:0000313" key="2">
    <source>
        <dbReference type="EMBL" id="WQB71440.1"/>
    </source>
</evidence>
<keyword evidence="3" id="KW-1185">Reference proteome</keyword>
<organism evidence="2 3">
    <name type="scientific">Microbacterium invictum</name>
    <dbReference type="NCBI Taxonomy" id="515415"/>
    <lineage>
        <taxon>Bacteria</taxon>
        <taxon>Bacillati</taxon>
        <taxon>Actinomycetota</taxon>
        <taxon>Actinomycetes</taxon>
        <taxon>Micrococcales</taxon>
        <taxon>Microbacteriaceae</taxon>
        <taxon>Microbacterium</taxon>
    </lineage>
</organism>
<proteinExistence type="predicted"/>
<gene>
    <name evidence="2" type="ORF">T9R20_05610</name>
</gene>
<keyword evidence="1" id="KW-1133">Transmembrane helix</keyword>
<dbReference type="Proteomes" id="UP001324533">
    <property type="component" value="Chromosome"/>
</dbReference>
<protein>
    <submittedName>
        <fullName evidence="2">DUF2834 domain-containing protein</fullName>
    </submittedName>
</protein>
<dbReference type="RefSeq" id="WP_322411557.1">
    <property type="nucleotide sequence ID" value="NZ_CP139779.1"/>
</dbReference>